<dbReference type="InterPro" id="IPR001223">
    <property type="entry name" value="Glyco_hydro18_cat"/>
</dbReference>
<accession>A0A521AZT1</accession>
<evidence type="ECO:0000313" key="4">
    <source>
        <dbReference type="EMBL" id="SMO40316.1"/>
    </source>
</evidence>
<dbReference type="InterPro" id="IPR017853">
    <property type="entry name" value="GH"/>
</dbReference>
<evidence type="ECO:0000256" key="1">
    <source>
        <dbReference type="ARBA" id="ARBA00000822"/>
    </source>
</evidence>
<dbReference type="Gene3D" id="3.40.5.30">
    <property type="entry name" value="(Trans)glycosidases - domain 2"/>
    <property type="match status" value="1"/>
</dbReference>
<dbReference type="PANTHER" id="PTHR11177:SF317">
    <property type="entry name" value="CHITINASE 12-RELATED"/>
    <property type="match status" value="1"/>
</dbReference>
<dbReference type="OrthoDB" id="9775889at2"/>
<keyword evidence="5" id="KW-1185">Reference proteome</keyword>
<keyword evidence="4" id="KW-0378">Hydrolase</keyword>
<name>A0A521AZT1_9SPHI</name>
<proteinExistence type="predicted"/>
<dbReference type="GO" id="GO:0008843">
    <property type="term" value="F:endochitinase activity"/>
    <property type="evidence" value="ECO:0007669"/>
    <property type="project" value="UniProtKB-EC"/>
</dbReference>
<dbReference type="Pfam" id="PF00704">
    <property type="entry name" value="Glyco_hydro_18"/>
    <property type="match status" value="1"/>
</dbReference>
<feature type="domain" description="GH18" evidence="3">
    <location>
        <begin position="38"/>
        <end position="321"/>
    </location>
</feature>
<dbReference type="Proteomes" id="UP000315971">
    <property type="component" value="Unassembled WGS sequence"/>
</dbReference>
<dbReference type="InterPro" id="IPR050314">
    <property type="entry name" value="Glycosyl_Hydrlase_18"/>
</dbReference>
<dbReference type="SUPFAM" id="SSF51445">
    <property type="entry name" value="(Trans)glycosidases"/>
    <property type="match status" value="1"/>
</dbReference>
<evidence type="ECO:0000256" key="2">
    <source>
        <dbReference type="ARBA" id="ARBA00012729"/>
    </source>
</evidence>
<dbReference type="PROSITE" id="PS51910">
    <property type="entry name" value="GH18_2"/>
    <property type="match status" value="1"/>
</dbReference>
<evidence type="ECO:0000259" key="3">
    <source>
        <dbReference type="PROSITE" id="PS51910"/>
    </source>
</evidence>
<evidence type="ECO:0000313" key="5">
    <source>
        <dbReference type="Proteomes" id="UP000315971"/>
    </source>
</evidence>
<dbReference type="PANTHER" id="PTHR11177">
    <property type="entry name" value="CHITINASE"/>
    <property type="match status" value="1"/>
</dbReference>
<dbReference type="EC" id="3.2.1.14" evidence="2"/>
<organism evidence="4 5">
    <name type="scientific">Solitalea koreensis</name>
    <dbReference type="NCBI Taxonomy" id="543615"/>
    <lineage>
        <taxon>Bacteria</taxon>
        <taxon>Pseudomonadati</taxon>
        <taxon>Bacteroidota</taxon>
        <taxon>Sphingobacteriia</taxon>
        <taxon>Sphingobacteriales</taxon>
        <taxon>Sphingobacteriaceae</taxon>
        <taxon>Solitalea</taxon>
    </lineage>
</organism>
<dbReference type="EMBL" id="FXSZ01000001">
    <property type="protein sequence ID" value="SMO40316.1"/>
    <property type="molecule type" value="Genomic_DNA"/>
</dbReference>
<dbReference type="AlphaFoldDB" id="A0A521AZT1"/>
<comment type="catalytic activity">
    <reaction evidence="1">
        <text>Random endo-hydrolysis of N-acetyl-beta-D-glucosaminide (1-&gt;4)-beta-linkages in chitin and chitodextrins.</text>
        <dbReference type="EC" id="3.2.1.14"/>
    </reaction>
</comment>
<dbReference type="GO" id="GO:0008061">
    <property type="term" value="F:chitin binding"/>
    <property type="evidence" value="ECO:0007669"/>
    <property type="project" value="InterPro"/>
</dbReference>
<dbReference type="GO" id="GO:0005975">
    <property type="term" value="P:carbohydrate metabolic process"/>
    <property type="evidence" value="ECO:0007669"/>
    <property type="project" value="InterPro"/>
</dbReference>
<reference evidence="4 5" key="1">
    <citation type="submission" date="2017-05" db="EMBL/GenBank/DDBJ databases">
        <authorList>
            <person name="Varghese N."/>
            <person name="Submissions S."/>
        </authorList>
    </citation>
    <scope>NUCLEOTIDE SEQUENCE [LARGE SCALE GENOMIC DNA]</scope>
    <source>
        <strain evidence="4 5">DSM 21342</strain>
    </source>
</reference>
<dbReference type="Gene3D" id="3.20.20.80">
    <property type="entry name" value="Glycosidases"/>
    <property type="match status" value="1"/>
</dbReference>
<gene>
    <name evidence="4" type="ORF">SAMN06265350_101560</name>
</gene>
<sequence>MKHLQLIIMCLSMLLGCKKSENVEAQSREKTPITETKIMIAGYLPSYGFNGYDFQNLNYVNRVYYFSIEPDVVGGFQMTDVDSTNIEFLKTKLSSQQELFVTIGGWVKSQNIPTMAADPVKRSAYISKLLGYCQRRNIKGIDLDWEDYPNTVSQSSYVTLVKELAEALRPKGIKFSVALGDTKSAFGQQVNNYVDQINLMTYGKLDANGNQSTMLQLTNALSSFVGTGIPKNKLLAGVPFYGKRSADPVSMKYSEIVSASSPATTLNKYDSYSFNGRSFLQDKTAFLRQNGYGGIMVWELSQDVSSTSPYSLLKCIYERNY</sequence>
<dbReference type="SMART" id="SM00636">
    <property type="entry name" value="Glyco_18"/>
    <property type="match status" value="1"/>
</dbReference>
<dbReference type="RefSeq" id="WP_142601252.1">
    <property type="nucleotide sequence ID" value="NZ_FXSZ01000001.1"/>
</dbReference>
<dbReference type="InterPro" id="IPR011583">
    <property type="entry name" value="Chitinase_II/V-like_cat"/>
</dbReference>
<protein>
    <recommendedName>
        <fullName evidence="2">chitinase</fullName>
        <ecNumber evidence="2">3.2.1.14</ecNumber>
    </recommendedName>
</protein>
<dbReference type="PROSITE" id="PS51257">
    <property type="entry name" value="PROKAR_LIPOPROTEIN"/>
    <property type="match status" value="1"/>
</dbReference>